<dbReference type="AlphaFoldDB" id="A0AAJ7E2J6"/>
<dbReference type="CTD" id="37118"/>
<feature type="transmembrane region" description="Helical" evidence="11">
    <location>
        <begin position="839"/>
        <end position="860"/>
    </location>
</feature>
<dbReference type="InterPro" id="IPR017850">
    <property type="entry name" value="Alkaline_phosphatase_core_sf"/>
</dbReference>
<dbReference type="PANTHER" id="PTHR23071">
    <property type="entry name" value="PHOSPHATIDYLINOSITOL GLYCAN"/>
    <property type="match status" value="1"/>
</dbReference>
<comment type="subcellular location">
    <subcellularLocation>
        <location evidence="1">Endoplasmic reticulum membrane</location>
        <topology evidence="1">Multi-pass membrane protein</topology>
    </subcellularLocation>
</comment>
<feature type="transmembrane region" description="Helical" evidence="11">
    <location>
        <begin position="1027"/>
        <end position="1048"/>
    </location>
</feature>
<feature type="transmembrane region" description="Helical" evidence="11">
    <location>
        <begin position="577"/>
        <end position="593"/>
    </location>
</feature>
<organism evidence="12 13">
    <name type="scientific">Ceratosolen solmsi marchali</name>
    <dbReference type="NCBI Taxonomy" id="326594"/>
    <lineage>
        <taxon>Eukaryota</taxon>
        <taxon>Metazoa</taxon>
        <taxon>Ecdysozoa</taxon>
        <taxon>Arthropoda</taxon>
        <taxon>Hexapoda</taxon>
        <taxon>Insecta</taxon>
        <taxon>Pterygota</taxon>
        <taxon>Neoptera</taxon>
        <taxon>Endopterygota</taxon>
        <taxon>Hymenoptera</taxon>
        <taxon>Apocrita</taxon>
        <taxon>Proctotrupomorpha</taxon>
        <taxon>Chalcidoidea</taxon>
        <taxon>Agaonidae</taxon>
        <taxon>Agaoninae</taxon>
        <taxon>Ceratosolen</taxon>
    </lineage>
</organism>
<dbReference type="RefSeq" id="XP_011505496.1">
    <property type="nucleotide sequence ID" value="XM_011507194.1"/>
</dbReference>
<comment type="pathway">
    <text evidence="2">Glycolipid biosynthesis; glycosylphosphatidylinositol-anchor biosynthesis.</text>
</comment>
<evidence type="ECO:0000256" key="2">
    <source>
        <dbReference type="ARBA" id="ARBA00004687"/>
    </source>
</evidence>
<feature type="transmembrane region" description="Helical" evidence="11">
    <location>
        <begin position="872"/>
        <end position="892"/>
    </location>
</feature>
<evidence type="ECO:0000256" key="11">
    <source>
        <dbReference type="SAM" id="Phobius"/>
    </source>
</evidence>
<proteinExistence type="inferred from homology"/>
<feature type="transmembrane region" description="Helical" evidence="11">
    <location>
        <begin position="480"/>
        <end position="500"/>
    </location>
</feature>
<protein>
    <submittedName>
        <fullName evidence="13">GPI ethanolamine phosphate transferase 3 isoform X1</fullName>
    </submittedName>
</protein>
<dbReference type="InterPro" id="IPR039524">
    <property type="entry name" value="PIGO/GPI13"/>
</dbReference>
<feature type="transmembrane region" description="Helical" evidence="11">
    <location>
        <begin position="809"/>
        <end position="833"/>
    </location>
</feature>
<feature type="transmembrane region" description="Helical" evidence="11">
    <location>
        <begin position="614"/>
        <end position="637"/>
    </location>
</feature>
<keyword evidence="4" id="KW-0337">GPI-anchor biosynthesis</keyword>
<evidence type="ECO:0000256" key="9">
    <source>
        <dbReference type="ARBA" id="ARBA00023136"/>
    </source>
</evidence>
<dbReference type="GeneID" id="105368222"/>
<dbReference type="SUPFAM" id="SSF53649">
    <property type="entry name" value="Alkaline phosphatase-like"/>
    <property type="match status" value="1"/>
</dbReference>
<dbReference type="Proteomes" id="UP000695007">
    <property type="component" value="Unplaced"/>
</dbReference>
<evidence type="ECO:0000256" key="10">
    <source>
        <dbReference type="ARBA" id="ARBA00023180"/>
    </source>
</evidence>
<feature type="transmembrane region" description="Helical" evidence="11">
    <location>
        <begin position="935"/>
        <end position="955"/>
    </location>
</feature>
<evidence type="ECO:0000256" key="7">
    <source>
        <dbReference type="ARBA" id="ARBA00022824"/>
    </source>
</evidence>
<dbReference type="KEGG" id="csol:105368222"/>
<keyword evidence="6 11" id="KW-0812">Transmembrane</keyword>
<feature type="transmembrane region" description="Helical" evidence="11">
    <location>
        <begin position="671"/>
        <end position="694"/>
    </location>
</feature>
<dbReference type="Pfam" id="PF01663">
    <property type="entry name" value="Phosphodiest"/>
    <property type="match status" value="1"/>
</dbReference>
<evidence type="ECO:0000256" key="1">
    <source>
        <dbReference type="ARBA" id="ARBA00004477"/>
    </source>
</evidence>
<reference evidence="13" key="1">
    <citation type="submission" date="2025-08" db="UniProtKB">
        <authorList>
            <consortium name="RefSeq"/>
        </authorList>
    </citation>
    <scope>IDENTIFICATION</scope>
</reference>
<keyword evidence="12" id="KW-1185">Reference proteome</keyword>
<keyword evidence="8 11" id="KW-1133">Transmembrane helix</keyword>
<dbReference type="GO" id="GO:0006506">
    <property type="term" value="P:GPI anchor biosynthetic process"/>
    <property type="evidence" value="ECO:0007669"/>
    <property type="project" value="UniProtKB-KW"/>
</dbReference>
<dbReference type="GO" id="GO:0051377">
    <property type="term" value="F:mannose-ethanolamine phosphotransferase activity"/>
    <property type="evidence" value="ECO:0007669"/>
    <property type="project" value="InterPro"/>
</dbReference>
<feature type="transmembrane region" description="Helical" evidence="11">
    <location>
        <begin position="7"/>
        <end position="31"/>
    </location>
</feature>
<dbReference type="PANTHER" id="PTHR23071:SF1">
    <property type="entry name" value="GPI ETHANOLAMINE PHOSPHATE TRANSFERASE 3"/>
    <property type="match status" value="1"/>
</dbReference>
<dbReference type="InterPro" id="IPR037675">
    <property type="entry name" value="PIG-O_N"/>
</dbReference>
<keyword evidence="9 11" id="KW-0472">Membrane</keyword>
<gene>
    <name evidence="13" type="primary">LOC105368222</name>
</gene>
<feature type="transmembrane region" description="Helical" evidence="11">
    <location>
        <begin position="450"/>
        <end position="468"/>
    </location>
</feature>
<sequence>MAKLFSYLTILFWASLPMIFGLFLFTNGFFLRRNARIEYNNCSLSEQDLFNFENPHSIAGQCLKPRARVILLVVDALKYEFTTTFYDETSSASFHRNKLPIINKILKNYSKNSKLLKFIADPPTTTMQRLKSITTGTLPTFIDMHDNFAADSIVEDNFINLNMENGNVFMGDDTWTKLYPNKFLREYAAPSFDVSDLDTVDLEVKNRIFKEIENTDWSLLIAHILGIDHCGHKHGMHHPEMLRKLNETNFFIEEIIEKINTEKRDTILFVVGDHGMTESGDHGGSELDEIEAAMFIYSTLPLLNSSTILDIESTSIVNQIDIVPTISVILGIPIPFSNIGNLIIEAIPKKEYIQDLKTFDFNFILHSQWRNIFQVQHYIDTYSSENFLSDENSLSELKKMYNELLLKMRFIKSDIDLKEFINLSDKYFRTVRKMCYEVWVQFNPNLISRGLILFFCAIFSFFIIISGLRGKRLQKILESSFLTCICCTFLLSLSINLWLYWLQVIDNFENTFLFFCGLIPVLCFGILLIQNWDYISMTWFEESRQKKTMISIFSRIILLTIVFGVFSNSYIIEENKILSYFLITLFCFLIYSVQYKNNTQSTYKKIKIFERSNINVSMSLLIVFIICLLIRSTNYFWRQRNEQKQSQQVEQVYMNFIIGKVGSIISKDLEMIFVLVAIALLSLYITVIKIWLCDCGNLSGYSPSEILARFSPAIIVVTISCYWILKLQRISKLNSALIQRINSLPIIIYILFVNAIFLIFFRPLTVFLLPKEKENISIYQEETTIPKLYKKIKNVLYNKKIEDENEIPIVFGLGTVYSACFVLLSVFLCLIYTLLLGFIITPSVILMNLICIGLLYISAIDRINRATTLEEFLHVPNPSILCWFLIAEYFFYATGHQPSFSTIHWDAGFIGIDGSLQHHSLRAILLGINTFGSHIILGMTFPLLIFAPFTLRLVFPNLIKSKKIQWNDIKQGELILFQNDTQFHSEVFNVAGKYILLHAARVFVCMLAATVHCRHLMVWTIFAPKLIFEGISFIITVASVLTSLLLLLRIENCIQKLIFQIT</sequence>
<dbReference type="GO" id="GO:0005789">
    <property type="term" value="C:endoplasmic reticulum membrane"/>
    <property type="evidence" value="ECO:0007669"/>
    <property type="project" value="UniProtKB-SubCell"/>
</dbReference>
<feature type="transmembrane region" description="Helical" evidence="11">
    <location>
        <begin position="552"/>
        <end position="571"/>
    </location>
</feature>
<evidence type="ECO:0000256" key="8">
    <source>
        <dbReference type="ARBA" id="ARBA00022989"/>
    </source>
</evidence>
<keyword evidence="7" id="KW-0256">Endoplasmic reticulum</keyword>
<dbReference type="CDD" id="cd16023">
    <property type="entry name" value="GPI_EPT_3"/>
    <property type="match status" value="1"/>
</dbReference>
<keyword evidence="5 13" id="KW-0808">Transferase</keyword>
<name>A0AAJ7E2J6_9HYME</name>
<comment type="similarity">
    <text evidence="3">Belongs to the PIGG/PIGN/PIGO family. PIGO subfamily.</text>
</comment>
<feature type="transmembrane region" description="Helical" evidence="11">
    <location>
        <begin position="745"/>
        <end position="769"/>
    </location>
</feature>
<evidence type="ECO:0000256" key="4">
    <source>
        <dbReference type="ARBA" id="ARBA00022502"/>
    </source>
</evidence>
<evidence type="ECO:0000313" key="13">
    <source>
        <dbReference type="RefSeq" id="XP_011505496.1"/>
    </source>
</evidence>
<feature type="transmembrane region" description="Helical" evidence="11">
    <location>
        <begin position="512"/>
        <end position="532"/>
    </location>
</feature>
<feature type="transmembrane region" description="Helical" evidence="11">
    <location>
        <begin position="706"/>
        <end position="725"/>
    </location>
</feature>
<evidence type="ECO:0000256" key="6">
    <source>
        <dbReference type="ARBA" id="ARBA00022692"/>
    </source>
</evidence>
<evidence type="ECO:0000313" key="12">
    <source>
        <dbReference type="Proteomes" id="UP000695007"/>
    </source>
</evidence>
<dbReference type="Gene3D" id="3.40.720.10">
    <property type="entry name" value="Alkaline Phosphatase, subunit A"/>
    <property type="match status" value="1"/>
</dbReference>
<evidence type="ECO:0000256" key="5">
    <source>
        <dbReference type="ARBA" id="ARBA00022679"/>
    </source>
</evidence>
<accession>A0AAJ7E2J6</accession>
<dbReference type="InterPro" id="IPR002591">
    <property type="entry name" value="Phosphodiest/P_Trfase"/>
</dbReference>
<evidence type="ECO:0000256" key="3">
    <source>
        <dbReference type="ARBA" id="ARBA00008695"/>
    </source>
</evidence>
<keyword evidence="10" id="KW-0325">Glycoprotein</keyword>